<dbReference type="Pfam" id="PF17963">
    <property type="entry name" value="Big_9"/>
    <property type="match status" value="1"/>
</dbReference>
<comment type="caution">
    <text evidence="8">The sequence shown here is derived from an EMBL/GenBank/DDBJ whole genome shotgun (WGS) entry which is preliminary data.</text>
</comment>
<protein>
    <recommendedName>
        <fullName evidence="5">Amine oxidase</fullName>
        <ecNumber evidence="5">1.4.3.-</ecNumber>
    </recommendedName>
</protein>
<feature type="active site" description="Proton acceptor" evidence="3">
    <location>
        <position position="94"/>
    </location>
</feature>
<keyword evidence="5" id="KW-0560">Oxidoreductase</keyword>
<dbReference type="InterPro" id="IPR036460">
    <property type="entry name" value="Cu_amine_oxidase_C_sf"/>
</dbReference>
<evidence type="ECO:0000256" key="2">
    <source>
        <dbReference type="ARBA" id="ARBA00011738"/>
    </source>
</evidence>
<evidence type="ECO:0000313" key="9">
    <source>
        <dbReference type="Proteomes" id="UP000245506"/>
    </source>
</evidence>
<feature type="chain" id="PRO_5016259516" description="Amine oxidase" evidence="6">
    <location>
        <begin position="24"/>
        <end position="531"/>
    </location>
</feature>
<dbReference type="GO" id="GO:0009308">
    <property type="term" value="P:amine metabolic process"/>
    <property type="evidence" value="ECO:0007669"/>
    <property type="project" value="UniProtKB-UniRule"/>
</dbReference>
<evidence type="ECO:0000259" key="7">
    <source>
        <dbReference type="Pfam" id="PF01179"/>
    </source>
</evidence>
<dbReference type="InterPro" id="IPR000269">
    <property type="entry name" value="Cu_amine_oxidase"/>
</dbReference>
<feature type="signal peptide" evidence="6">
    <location>
        <begin position="1"/>
        <end position="23"/>
    </location>
</feature>
<proteinExistence type="inferred from homology"/>
<dbReference type="InterPro" id="IPR015798">
    <property type="entry name" value="Cu_amine_oxidase_C"/>
</dbReference>
<dbReference type="EMBL" id="QGKL01000042">
    <property type="protein sequence ID" value="PWQ93705.1"/>
    <property type="molecule type" value="Genomic_DNA"/>
</dbReference>
<gene>
    <name evidence="8" type="ORF">DKT75_19030</name>
</gene>
<comment type="cofactor">
    <cofactor evidence="1">
        <name>Cu cation</name>
        <dbReference type="ChEBI" id="CHEBI:23378"/>
    </cofactor>
</comment>
<feature type="domain" description="Copper amine oxidase catalytic" evidence="7">
    <location>
        <begin position="41"/>
        <end position="397"/>
    </location>
</feature>
<feature type="active site" description="Schiff-base intermediate with substrate; via topaquinone" evidence="3">
    <location>
        <position position="161"/>
    </location>
</feature>
<dbReference type="OrthoDB" id="9772590at2"/>
<comment type="similarity">
    <text evidence="5">Belongs to the copper/topaquinone oxidase family.</text>
</comment>
<dbReference type="GO" id="GO:0048038">
    <property type="term" value="F:quinone binding"/>
    <property type="evidence" value="ECO:0007669"/>
    <property type="project" value="InterPro"/>
</dbReference>
<dbReference type="Gene3D" id="2.70.98.20">
    <property type="entry name" value="Copper amine oxidase, catalytic domain"/>
    <property type="match status" value="1"/>
</dbReference>
<dbReference type="PANTHER" id="PTHR10638">
    <property type="entry name" value="COPPER AMINE OXIDASE"/>
    <property type="match status" value="1"/>
</dbReference>
<keyword evidence="6" id="KW-0732">Signal</keyword>
<evidence type="ECO:0000256" key="1">
    <source>
        <dbReference type="ARBA" id="ARBA00001935"/>
    </source>
</evidence>
<feature type="modified residue" description="2',4',5'-topaquinone" evidence="4">
    <location>
        <position position="161"/>
    </location>
</feature>
<dbReference type="EC" id="1.4.3.-" evidence="5"/>
<sequence>MRNKLLVLSSLLGLLFCYGNASTAEFCDDQYYVSQSLPNGATWDMCWTQDDKQGIRYHHVFYQPKDETRRMVLYDASIAQIHVPYDDNGARYHDVSDFGLGADNLVALQQAECSNGQLGYYNSKAAICQQVINGGAAYRSGTSTKQQSYLKLFSISDVGEYLYSSSWKFYGDGRIIPSIEATGSLQRFGGLDKEQHGWLMSNNSEGSVGLAHMHNFFWRLDFDLDGTGNSSSIDTNDTVQEINYSDYAGKRYRELTTFTQEQARSVNPTSMRSWLVKDSNTTNSKGHNIAYEVRLNQAGQREIGPTFEPFTNNDFFVSKAKSCERIASHNQRVFADCSTNNLNEFVDGESIQGQDIVAWVGVSFYHMPRSEDAPYMDSHESTFEIIPRGWHTSNPMLDEAPTTQLRLSASEDRATTDNKSSILINVLANDTGSNITFNTLDDPANGTARIVGNQVEYTPDTGFVGIDSFWYSIKDSTGTPFGTKIYVTVTEPEVTTSSVSSGSGGGSLSGSFIFLLCLLGSYKWFSRKYKH</sequence>
<evidence type="ECO:0000256" key="3">
    <source>
        <dbReference type="PIRSR" id="PIRSR600269-50"/>
    </source>
</evidence>
<comment type="PTM">
    <text evidence="4 5">Topaquinone (TPQ) is generated by copper-dependent autoxidation of a specific tyrosyl residue.</text>
</comment>
<keyword evidence="5" id="KW-0479">Metal-binding</keyword>
<keyword evidence="5" id="KW-0186">Copper</keyword>
<evidence type="ECO:0000313" key="8">
    <source>
        <dbReference type="EMBL" id="PWQ93705.1"/>
    </source>
</evidence>
<organism evidence="8 9">
    <name type="scientific">Leucothrix arctica</name>
    <dbReference type="NCBI Taxonomy" id="1481894"/>
    <lineage>
        <taxon>Bacteria</taxon>
        <taxon>Pseudomonadati</taxon>
        <taxon>Pseudomonadota</taxon>
        <taxon>Gammaproteobacteria</taxon>
        <taxon>Thiotrichales</taxon>
        <taxon>Thiotrichaceae</taxon>
        <taxon>Leucothrix</taxon>
    </lineage>
</organism>
<name>A0A317C4Y5_9GAMM</name>
<comment type="subunit">
    <text evidence="2">Homodimer.</text>
</comment>
<evidence type="ECO:0000256" key="4">
    <source>
        <dbReference type="PIRSR" id="PIRSR600269-51"/>
    </source>
</evidence>
<dbReference type="Pfam" id="PF01179">
    <property type="entry name" value="Cu_amine_oxid"/>
    <property type="match status" value="1"/>
</dbReference>
<dbReference type="GO" id="GO:0005507">
    <property type="term" value="F:copper ion binding"/>
    <property type="evidence" value="ECO:0007669"/>
    <property type="project" value="InterPro"/>
</dbReference>
<accession>A0A317C4Y5</accession>
<dbReference type="Proteomes" id="UP000245506">
    <property type="component" value="Unassembled WGS sequence"/>
</dbReference>
<keyword evidence="3 5" id="KW-0801">TPQ</keyword>
<dbReference type="Gene3D" id="2.60.40.2810">
    <property type="match status" value="1"/>
</dbReference>
<dbReference type="RefSeq" id="WP_109825782.1">
    <property type="nucleotide sequence ID" value="NZ_QGKL01000042.1"/>
</dbReference>
<comment type="cofactor">
    <cofactor evidence="5">
        <name>Cu cation</name>
        <dbReference type="ChEBI" id="CHEBI:23378"/>
    </cofactor>
    <text evidence="5">Contains 1 topaquinone per subunit.</text>
</comment>
<dbReference type="AlphaFoldDB" id="A0A317C4Y5"/>
<dbReference type="GO" id="GO:0008131">
    <property type="term" value="F:primary methylamine oxidase activity"/>
    <property type="evidence" value="ECO:0007669"/>
    <property type="project" value="InterPro"/>
</dbReference>
<evidence type="ECO:0000256" key="5">
    <source>
        <dbReference type="RuleBase" id="RU000672"/>
    </source>
</evidence>
<reference evidence="8 9" key="1">
    <citation type="submission" date="2018-05" db="EMBL/GenBank/DDBJ databases">
        <title>Leucothrix arctica sp. nov., isolated from Arctic seawater.</title>
        <authorList>
            <person name="Choi A."/>
            <person name="Baek K."/>
        </authorList>
    </citation>
    <scope>NUCLEOTIDE SEQUENCE [LARGE SCALE GENOMIC DNA]</scope>
    <source>
        <strain evidence="8 9">IMCC9719</strain>
    </source>
</reference>
<evidence type="ECO:0000256" key="6">
    <source>
        <dbReference type="SAM" id="SignalP"/>
    </source>
</evidence>
<dbReference type="PANTHER" id="PTHR10638:SF86">
    <property type="entry name" value="COPPER AMINE OXIDASE 1-RELATED"/>
    <property type="match status" value="1"/>
</dbReference>
<keyword evidence="9" id="KW-1185">Reference proteome</keyword>
<dbReference type="SUPFAM" id="SSF49998">
    <property type="entry name" value="Amine oxidase catalytic domain"/>
    <property type="match status" value="1"/>
</dbReference>